<keyword evidence="2" id="KW-1185">Reference proteome</keyword>
<evidence type="ECO:0000313" key="1">
    <source>
        <dbReference type="EMBL" id="KAK9287085.1"/>
    </source>
</evidence>
<name>A0AAP0RXN7_LIQFO</name>
<evidence type="ECO:0000313" key="2">
    <source>
        <dbReference type="Proteomes" id="UP001415857"/>
    </source>
</evidence>
<organism evidence="1 2">
    <name type="scientific">Liquidambar formosana</name>
    <name type="common">Formosan gum</name>
    <dbReference type="NCBI Taxonomy" id="63359"/>
    <lineage>
        <taxon>Eukaryota</taxon>
        <taxon>Viridiplantae</taxon>
        <taxon>Streptophyta</taxon>
        <taxon>Embryophyta</taxon>
        <taxon>Tracheophyta</taxon>
        <taxon>Spermatophyta</taxon>
        <taxon>Magnoliopsida</taxon>
        <taxon>eudicotyledons</taxon>
        <taxon>Gunneridae</taxon>
        <taxon>Pentapetalae</taxon>
        <taxon>Saxifragales</taxon>
        <taxon>Altingiaceae</taxon>
        <taxon>Liquidambar</taxon>
    </lineage>
</organism>
<accession>A0AAP0RXN7</accession>
<dbReference type="AlphaFoldDB" id="A0AAP0RXN7"/>
<protein>
    <submittedName>
        <fullName evidence="1">Uncharacterized protein</fullName>
    </submittedName>
</protein>
<comment type="caution">
    <text evidence="1">The sequence shown here is derived from an EMBL/GenBank/DDBJ whole genome shotgun (WGS) entry which is preliminary data.</text>
</comment>
<dbReference type="EMBL" id="JBBPBK010000004">
    <property type="protein sequence ID" value="KAK9287085.1"/>
    <property type="molecule type" value="Genomic_DNA"/>
</dbReference>
<dbReference type="Proteomes" id="UP001415857">
    <property type="component" value="Unassembled WGS sequence"/>
</dbReference>
<sequence length="108" mass="12203">MSSSKIHYRQFSATSSIHRRRSLSSLSWNNQRLMASTDGGAWGLPIEHQIQKINGGRALGLLMADRRRQSLGRMHSFGGEIVCNLLCLDEIKILWVHFCPTDTIHLEG</sequence>
<reference evidence="1 2" key="1">
    <citation type="journal article" date="2024" name="Plant J.">
        <title>Genome sequences and population genomics reveal climatic adaptation and genomic divergence between two closely related sweetgum species.</title>
        <authorList>
            <person name="Xu W.Q."/>
            <person name="Ren C.Q."/>
            <person name="Zhang X.Y."/>
            <person name="Comes H.P."/>
            <person name="Liu X.H."/>
            <person name="Li Y.G."/>
            <person name="Kettle C.J."/>
            <person name="Jalonen R."/>
            <person name="Gaisberger H."/>
            <person name="Ma Y.Z."/>
            <person name="Qiu Y.X."/>
        </authorList>
    </citation>
    <scope>NUCLEOTIDE SEQUENCE [LARGE SCALE GENOMIC DNA]</scope>
    <source>
        <strain evidence="1">Hangzhou</strain>
    </source>
</reference>
<gene>
    <name evidence="1" type="ORF">L1049_015495</name>
</gene>
<proteinExistence type="predicted"/>